<accession>A0A0N0DYW9</accession>
<comment type="caution">
    <text evidence="3">The sequence shown here is derived from an EMBL/GenBank/DDBJ whole genome shotgun (WGS) entry which is preliminary data.</text>
</comment>
<dbReference type="PANTHER" id="PTHR21567">
    <property type="entry name" value="CLASP"/>
    <property type="match status" value="1"/>
</dbReference>
<organism evidence="3 4">
    <name type="scientific">Leptomonas pyrrhocoris</name>
    <name type="common">Firebug parasite</name>
    <dbReference type="NCBI Taxonomy" id="157538"/>
    <lineage>
        <taxon>Eukaryota</taxon>
        <taxon>Discoba</taxon>
        <taxon>Euglenozoa</taxon>
        <taxon>Kinetoplastea</taxon>
        <taxon>Metakinetoplastina</taxon>
        <taxon>Trypanosomatida</taxon>
        <taxon>Trypanosomatidae</taxon>
        <taxon>Leishmaniinae</taxon>
        <taxon>Leptomonas</taxon>
    </lineage>
</organism>
<gene>
    <name evidence="3" type="ORF">ABB37_01139</name>
</gene>
<dbReference type="GO" id="GO:0000278">
    <property type="term" value="P:mitotic cell cycle"/>
    <property type="evidence" value="ECO:0007669"/>
    <property type="project" value="UniProtKB-ARBA"/>
</dbReference>
<dbReference type="SUPFAM" id="SSF48371">
    <property type="entry name" value="ARM repeat"/>
    <property type="match status" value="1"/>
</dbReference>
<dbReference type="RefSeq" id="XP_015663054.1">
    <property type="nucleotide sequence ID" value="XM_015797534.1"/>
</dbReference>
<dbReference type="GO" id="GO:0008017">
    <property type="term" value="F:microtubule binding"/>
    <property type="evidence" value="ECO:0007669"/>
    <property type="project" value="TreeGrafter"/>
</dbReference>
<keyword evidence="4" id="KW-1185">Reference proteome</keyword>
<dbReference type="InterPro" id="IPR016024">
    <property type="entry name" value="ARM-type_fold"/>
</dbReference>
<dbReference type="Gene3D" id="1.25.10.10">
    <property type="entry name" value="Leucine-rich Repeat Variant"/>
    <property type="match status" value="3"/>
</dbReference>
<evidence type="ECO:0000313" key="3">
    <source>
        <dbReference type="EMBL" id="KPA84615.1"/>
    </source>
</evidence>
<proteinExistence type="predicted"/>
<dbReference type="EMBL" id="LGTL01000002">
    <property type="protein sequence ID" value="KPA84615.1"/>
    <property type="molecule type" value="Genomic_DNA"/>
</dbReference>
<dbReference type="AlphaFoldDB" id="A0A0N0DYW9"/>
<dbReference type="Pfam" id="PF12348">
    <property type="entry name" value="CLASP_N"/>
    <property type="match status" value="1"/>
</dbReference>
<name>A0A0N0DYW9_LEPPY</name>
<sequence>MPRSPALALSDPEVLKRVQHLGDALAASIAQNDPPPLDPFQSPRRSEDGWQHQVKLLEDLALLISDGVSARLAFVGWVSLYLKNALISLLESRRSAVALAAMAVLNCLVLRSSSTSRTAASTICSWFTKTLLRLAASPSSVTAVSTAASALLTSMAGGCLLTLEGLNFVISACAAISAAVRRCAMRVLQTYLLGARGTPHQLAASAYVDAVHRVLRDGVTDADATVRADARRCFWSLHLLEPASAAVLLRVLPPNVRRLLAEERGRVLEDLQAVVATPVQAAEATPATRQQVGARLAGPRTEASRTMTLKDELQAAAARRTRSHGSRSVSPSTRHRQLLLLAKDLPYDPEKRPIVVHTAHPLYEEVNTKSRRMSLLNAMESTDWSVRRAAILQACELCEDGRLADDMPTFFSVLLLRLQDTQFRVVEAAQDCLRSCLQYRPATTQESLRGSLNSYLNAIFRNTTHVKPTVRHGARIVLDMLTRLHESPAKLLEAVLRSIDDAGGYAVEQRMAEFLLYFVLVHPSLFALQSITGATVRCAVTHISGPPADPSAEVHRVAAAAAVTAWSKVLGVLSLMGPEVFRDTFERLSPLQKGTVHAAFRECFITPRSGKEKTNAQDFDNSEFLTKIACVFAEQLKEAYAAQQMRLSTRGRRGQPSSTQSLGATSPPLHFVPPAVFPPLLKSLLMSPPPGDSSSVRQPSHLAQSHGATPQHSTSFRANKSSKQAEDHAAAFRRSFVSTLALPSETAGELSPADAVTAAFYNSVAAPLKMGDGEAVSHNAPAQFLHEWSSCRDAAAKRAALLRVAFALRHHATRQRNVSCAFGGCDGDQQPECVPEEAERLLQCWEREVGGAEYACDHRLRWAVFDALEALLGWSSARSAVARQLTRVITMCRHGMDDAFVEVQLQATTCFATAVLKRKLPLDFCLGALASCLSRWMDGPARDAATPGWLELLRMLQRLFEQELDTQLKASKGATGMRVDGQQKDSATAAFTVTSSVLQRVIAVVCQCLTHCNPAVRLSAVLVLAALLHAVGESTAASFLTALTPAQHHVLRVYRDRVPISVEDGS</sequence>
<dbReference type="SMART" id="SM01349">
    <property type="entry name" value="TOG"/>
    <property type="match status" value="1"/>
</dbReference>
<dbReference type="OrthoDB" id="46159at2759"/>
<reference evidence="3 4" key="1">
    <citation type="submission" date="2015-07" db="EMBL/GenBank/DDBJ databases">
        <title>High-quality genome of monoxenous trypanosomatid Leptomonas pyrrhocoris.</title>
        <authorList>
            <person name="Flegontov P."/>
            <person name="Butenko A."/>
            <person name="Firsov S."/>
            <person name="Vlcek C."/>
            <person name="Logacheva M.D."/>
            <person name="Field M."/>
            <person name="Filatov D."/>
            <person name="Flegontova O."/>
            <person name="Gerasimov E."/>
            <person name="Jackson A.P."/>
            <person name="Kelly S."/>
            <person name="Opperdoes F."/>
            <person name="O'Reilly A."/>
            <person name="Votypka J."/>
            <person name="Yurchenko V."/>
            <person name="Lukes J."/>
        </authorList>
    </citation>
    <scope>NUCLEOTIDE SEQUENCE [LARGE SCALE GENOMIC DNA]</scope>
    <source>
        <strain evidence="3">H10</strain>
    </source>
</reference>
<dbReference type="Proteomes" id="UP000037923">
    <property type="component" value="Unassembled WGS sequence"/>
</dbReference>
<evidence type="ECO:0000256" key="1">
    <source>
        <dbReference type="SAM" id="MobiDB-lite"/>
    </source>
</evidence>
<dbReference type="VEuPathDB" id="TriTrypDB:LpyrH10_02_1130"/>
<dbReference type="GO" id="GO:0005881">
    <property type="term" value="C:cytoplasmic microtubule"/>
    <property type="evidence" value="ECO:0007669"/>
    <property type="project" value="TreeGrafter"/>
</dbReference>
<dbReference type="GO" id="GO:0000226">
    <property type="term" value="P:microtubule cytoskeleton organization"/>
    <property type="evidence" value="ECO:0007669"/>
    <property type="project" value="UniProtKB-ARBA"/>
</dbReference>
<feature type="compositionally biased region" description="Polar residues" evidence="1">
    <location>
        <begin position="692"/>
        <end position="722"/>
    </location>
</feature>
<evidence type="ECO:0000259" key="2">
    <source>
        <dbReference type="SMART" id="SM01349"/>
    </source>
</evidence>
<dbReference type="InterPro" id="IPR034085">
    <property type="entry name" value="TOG"/>
</dbReference>
<dbReference type="InterPro" id="IPR011989">
    <property type="entry name" value="ARM-like"/>
</dbReference>
<dbReference type="PANTHER" id="PTHR21567:SF9">
    <property type="entry name" value="CLIP-ASSOCIATING PROTEIN"/>
    <property type="match status" value="1"/>
</dbReference>
<dbReference type="GeneID" id="26901434"/>
<feature type="compositionally biased region" description="Polar residues" evidence="1">
    <location>
        <begin position="655"/>
        <end position="664"/>
    </location>
</feature>
<dbReference type="OMA" id="IHFRVVE"/>
<dbReference type="InterPro" id="IPR024395">
    <property type="entry name" value="CLASP_N_dom"/>
</dbReference>
<feature type="region of interest" description="Disordered" evidence="1">
    <location>
        <begin position="688"/>
        <end position="724"/>
    </location>
</feature>
<dbReference type="GO" id="GO:0005819">
    <property type="term" value="C:spindle"/>
    <property type="evidence" value="ECO:0007669"/>
    <property type="project" value="UniProtKB-ARBA"/>
</dbReference>
<feature type="region of interest" description="Disordered" evidence="1">
    <location>
        <begin position="647"/>
        <end position="668"/>
    </location>
</feature>
<evidence type="ECO:0000313" key="4">
    <source>
        <dbReference type="Proteomes" id="UP000037923"/>
    </source>
</evidence>
<feature type="domain" description="TOG" evidence="2">
    <location>
        <begin position="361"/>
        <end position="609"/>
    </location>
</feature>
<protein>
    <recommendedName>
        <fullName evidence="2">TOG domain-containing protein</fullName>
    </recommendedName>
</protein>